<dbReference type="OrthoDB" id="623995at2"/>
<reference evidence="2" key="1">
    <citation type="submission" date="2016-10" db="EMBL/GenBank/DDBJ databases">
        <authorList>
            <person name="de Groot N.N."/>
        </authorList>
    </citation>
    <scope>NUCLEOTIDE SEQUENCE</scope>
    <source>
        <strain evidence="2">DSM 24743</strain>
    </source>
</reference>
<dbReference type="STRING" id="1215089.BBI08_14020"/>
<dbReference type="InterPro" id="IPR036291">
    <property type="entry name" value="NAD(P)-bd_dom_sf"/>
</dbReference>
<sequence length="353" mass="38606">MKTWMIYGANGYTGELIAREAVKRGLSPVLAGRNADKIRPLAEELSLAFQAFPLNDHAAKQLKDIDLVLHCAGPFDLTSKPMIQACLQAKTHYLDITGEISVFEYTHSQHAQAVEKDIILCSGVGFDVIPTDCTALKLKEALPDAIELSLGFDSDSGVSPGTFKTMIQGIGSTSMHRKDGVLEPVTLGSQHRIIDFGRGSRSAMGIPWGDVSTAYYTTGVPTISTWIPMSKPKIQSARLMKIASPLFASDWVKEMLQKQVEKRVKGPNNEFRANTPAYIWGEARNAEGVLKVARLQTANVYDLTVYGSLDLVRRLLSEQIDGGYYTPAGLFGSSLVEKLPGSGAFEIDTFYPR</sequence>
<keyword evidence="3" id="KW-1185">Reference proteome</keyword>
<organism evidence="2 3">
    <name type="scientific">Planococcus halocryophilus</name>
    <dbReference type="NCBI Taxonomy" id="1215089"/>
    <lineage>
        <taxon>Bacteria</taxon>
        <taxon>Bacillati</taxon>
        <taxon>Bacillota</taxon>
        <taxon>Bacilli</taxon>
        <taxon>Bacillales</taxon>
        <taxon>Caryophanaceae</taxon>
        <taxon>Planococcus</taxon>
    </lineage>
</organism>
<dbReference type="KEGG" id="phc:BBI08_14020"/>
<dbReference type="PANTHER" id="PTHR43781:SF1">
    <property type="entry name" value="SACCHAROPINE DEHYDROGENASE"/>
    <property type="match status" value="1"/>
</dbReference>
<dbReference type="PANTHER" id="PTHR43781">
    <property type="entry name" value="SACCHAROPINE DEHYDROGENASE"/>
    <property type="match status" value="1"/>
</dbReference>
<dbReference type="Gene3D" id="3.40.50.720">
    <property type="entry name" value="NAD(P)-binding Rossmann-like Domain"/>
    <property type="match status" value="1"/>
</dbReference>
<evidence type="ECO:0000313" key="2">
    <source>
        <dbReference type="EMBL" id="ANU14902.1"/>
    </source>
</evidence>
<dbReference type="RefSeq" id="WP_008496308.1">
    <property type="nucleotide sequence ID" value="NZ_CP016537.2"/>
</dbReference>
<dbReference type="SUPFAM" id="SSF51735">
    <property type="entry name" value="NAD(P)-binding Rossmann-fold domains"/>
    <property type="match status" value="1"/>
</dbReference>
<dbReference type="AlphaFoldDB" id="A0A1C7DU24"/>
<protein>
    <recommendedName>
        <fullName evidence="1">Saccharopine dehydrogenase NADP binding domain-containing protein</fullName>
    </recommendedName>
</protein>
<name>A0A1C7DU24_9BACL</name>
<feature type="domain" description="Saccharopine dehydrogenase NADP binding" evidence="1">
    <location>
        <begin position="5"/>
        <end position="118"/>
    </location>
</feature>
<proteinExistence type="predicted"/>
<dbReference type="Proteomes" id="UP000092687">
    <property type="component" value="Chromosome"/>
</dbReference>
<accession>A0A1C7DU24</accession>
<gene>
    <name evidence="2" type="ORF">BBI08_14020</name>
</gene>
<dbReference type="EMBL" id="CP016537">
    <property type="protein sequence ID" value="ANU14902.1"/>
    <property type="molecule type" value="Genomic_DNA"/>
</dbReference>
<evidence type="ECO:0000259" key="1">
    <source>
        <dbReference type="Pfam" id="PF03435"/>
    </source>
</evidence>
<dbReference type="Pfam" id="PF03435">
    <property type="entry name" value="Sacchrp_dh_NADP"/>
    <property type="match status" value="1"/>
</dbReference>
<dbReference type="InterPro" id="IPR005097">
    <property type="entry name" value="Sacchrp_dh_NADP-bd"/>
</dbReference>
<evidence type="ECO:0000313" key="3">
    <source>
        <dbReference type="Proteomes" id="UP000092687"/>
    </source>
</evidence>